<feature type="compositionally biased region" description="Low complexity" evidence="1">
    <location>
        <begin position="67"/>
        <end position="80"/>
    </location>
</feature>
<evidence type="ECO:0000256" key="2">
    <source>
        <dbReference type="SAM" id="Phobius"/>
    </source>
</evidence>
<organism evidence="3">
    <name type="scientific">bacterium 19MO03SA05</name>
    <dbReference type="NCBI Taxonomy" id="2920620"/>
    <lineage>
        <taxon>Bacteria</taxon>
    </lineage>
</organism>
<name>A0AAU6VIR1_UNCXX</name>
<protein>
    <recommendedName>
        <fullName evidence="4">Zinc-ribbon domain-containing protein</fullName>
    </recommendedName>
</protein>
<feature type="transmembrane region" description="Helical" evidence="2">
    <location>
        <begin position="39"/>
        <end position="56"/>
    </location>
</feature>
<evidence type="ECO:0008006" key="4">
    <source>
        <dbReference type="Google" id="ProtNLM"/>
    </source>
</evidence>
<evidence type="ECO:0000256" key="1">
    <source>
        <dbReference type="SAM" id="MobiDB-lite"/>
    </source>
</evidence>
<accession>A0AAU6VIR1</accession>
<dbReference type="AlphaFoldDB" id="A0AAU6VIR1"/>
<dbReference type="EMBL" id="CP095351">
    <property type="protein sequence ID" value="XAG86215.1"/>
    <property type="molecule type" value="Genomic_DNA"/>
</dbReference>
<reference evidence="3" key="1">
    <citation type="submission" date="2022-03" db="EMBL/GenBank/DDBJ databases">
        <title>Sea Food Isolates.</title>
        <authorList>
            <person name="Li c."/>
        </authorList>
    </citation>
    <scope>NUCLEOTIDE SEQUENCE</scope>
    <source>
        <strain evidence="3">19MO03SA05</strain>
    </source>
</reference>
<evidence type="ECO:0000313" key="3">
    <source>
        <dbReference type="EMBL" id="XAG86215.1"/>
    </source>
</evidence>
<keyword evidence="2" id="KW-1133">Transmembrane helix</keyword>
<proteinExistence type="predicted"/>
<sequence length="179" mass="19965">MTKTEKIYKCKSCKETVQKDAKKCPHCGEKYPTVSNAKGCLGAIVFIFILSAIMVSCSEDTPPKKVTPTTESSQQTTTKTTEWYEGTSIQNKTLSEWANASYKEKLVTAANVYAYFYNEKKLSPSVSSKLSNMDDLKPYAEWLVRNVDTIVDGPEGQRASNQKVSETMVILLTIEGHLK</sequence>
<feature type="region of interest" description="Disordered" evidence="1">
    <location>
        <begin position="61"/>
        <end position="80"/>
    </location>
</feature>
<gene>
    <name evidence="3" type="ORF">MRM63_13570</name>
</gene>
<keyword evidence="2" id="KW-0472">Membrane</keyword>
<keyword evidence="2" id="KW-0812">Transmembrane</keyword>